<name>A0A939NES8_PRORE</name>
<organism evidence="1 2">
    <name type="scientific">Providencia rettgeri</name>
    <dbReference type="NCBI Taxonomy" id="587"/>
    <lineage>
        <taxon>Bacteria</taxon>
        <taxon>Pseudomonadati</taxon>
        <taxon>Pseudomonadota</taxon>
        <taxon>Gammaproteobacteria</taxon>
        <taxon>Enterobacterales</taxon>
        <taxon>Morganellaceae</taxon>
        <taxon>Providencia</taxon>
    </lineage>
</organism>
<proteinExistence type="predicted"/>
<dbReference type="EMBL" id="JAGETQ010000007">
    <property type="protein sequence ID" value="MBO1915827.1"/>
    <property type="molecule type" value="Genomic_DNA"/>
</dbReference>
<dbReference type="Proteomes" id="UP000664477">
    <property type="component" value="Unassembled WGS sequence"/>
</dbReference>
<comment type="caution">
    <text evidence="1">The sequence shown here is derived from an EMBL/GenBank/DDBJ whole genome shotgun (WGS) entry which is preliminary data.</text>
</comment>
<evidence type="ECO:0000313" key="2">
    <source>
        <dbReference type="Proteomes" id="UP000664477"/>
    </source>
</evidence>
<protein>
    <submittedName>
        <fullName evidence="1">Uncharacterized protein</fullName>
    </submittedName>
</protein>
<dbReference type="AlphaFoldDB" id="A0A939NES8"/>
<gene>
    <name evidence="1" type="ORF">J4727_02365</name>
</gene>
<evidence type="ECO:0000313" key="1">
    <source>
        <dbReference type="EMBL" id="MBO1915827.1"/>
    </source>
</evidence>
<reference evidence="1" key="1">
    <citation type="submission" date="2021-03" db="EMBL/GenBank/DDBJ databases">
        <title>Molecular epidemiology and mechanisms of colistin and carbapenem resistance in Enterobacteriaceae from clinical isolates, the environment and porcine samples in Pretoria, South Africa.</title>
        <authorList>
            <person name="Bogoshi D."/>
            <person name="Mbelle N.M."/>
            <person name="Naidoo V."/>
            <person name="Osei Sekyere J."/>
        </authorList>
    </citation>
    <scope>NUCLEOTIDE SEQUENCE</scope>
    <source>
        <strain evidence="1">C052</strain>
    </source>
</reference>
<accession>A0A939NES8</accession>
<sequence length="52" mass="6223">MLLLMKKALDFEFQYFSLISGDDIPILSNKQREKYFENSYKKTVEFIGINQK</sequence>